<evidence type="ECO:0000313" key="2">
    <source>
        <dbReference type="EMBL" id="MBU3855735.1"/>
    </source>
</evidence>
<dbReference type="AlphaFoldDB" id="A0A948X1X5"/>
<gene>
    <name evidence="2" type="ORF">H9928_04105</name>
</gene>
<dbReference type="Proteomes" id="UP000784286">
    <property type="component" value="Unassembled WGS sequence"/>
</dbReference>
<protein>
    <recommendedName>
        <fullName evidence="1">N-acetyltransferase domain-containing protein</fullName>
    </recommendedName>
</protein>
<accession>A0A948X1X5</accession>
<comment type="caution">
    <text evidence="2">The sequence shown here is derived from an EMBL/GenBank/DDBJ whole genome shotgun (WGS) entry which is preliminary data.</text>
</comment>
<reference evidence="2" key="2">
    <citation type="submission" date="2021-04" db="EMBL/GenBank/DDBJ databases">
        <authorList>
            <person name="Gilroy R."/>
        </authorList>
    </citation>
    <scope>NUCLEOTIDE SEQUENCE</scope>
    <source>
        <strain evidence="2">8470</strain>
    </source>
</reference>
<feature type="domain" description="N-acetyltransferase" evidence="1">
    <location>
        <begin position="2"/>
        <end position="132"/>
    </location>
</feature>
<reference evidence="2" key="1">
    <citation type="journal article" date="2021" name="PeerJ">
        <title>Extensive microbial diversity within the chicken gut microbiome revealed by metagenomics and culture.</title>
        <authorList>
            <person name="Gilroy R."/>
            <person name="Ravi A."/>
            <person name="Getino M."/>
            <person name="Pursley I."/>
            <person name="Horton D.L."/>
            <person name="Alikhan N.F."/>
            <person name="Baker D."/>
            <person name="Gharbi K."/>
            <person name="Hall N."/>
            <person name="Watson M."/>
            <person name="Adriaenssens E.M."/>
            <person name="Foster-Nyarko E."/>
            <person name="Jarju S."/>
            <person name="Secka A."/>
            <person name="Antonio M."/>
            <person name="Oren A."/>
            <person name="Chaudhuri R.R."/>
            <person name="La Ragione R."/>
            <person name="Hildebrand F."/>
            <person name="Pallen M.J."/>
        </authorList>
    </citation>
    <scope>NUCLEOTIDE SEQUENCE</scope>
    <source>
        <strain evidence="2">8470</strain>
    </source>
</reference>
<organism evidence="2 3">
    <name type="scientific">Candidatus Phocaeicola excrementipullorum</name>
    <dbReference type="NCBI Taxonomy" id="2838731"/>
    <lineage>
        <taxon>Bacteria</taxon>
        <taxon>Pseudomonadati</taxon>
        <taxon>Bacteroidota</taxon>
        <taxon>Bacteroidia</taxon>
        <taxon>Bacteroidales</taxon>
        <taxon>Bacteroidaceae</taxon>
        <taxon>Phocaeicola</taxon>
    </lineage>
</organism>
<dbReference type="SUPFAM" id="SSF55729">
    <property type="entry name" value="Acyl-CoA N-acyltransferases (Nat)"/>
    <property type="match status" value="1"/>
</dbReference>
<proteinExistence type="predicted"/>
<dbReference type="GO" id="GO:0016747">
    <property type="term" value="F:acyltransferase activity, transferring groups other than amino-acyl groups"/>
    <property type="evidence" value="ECO:0007669"/>
    <property type="project" value="InterPro"/>
</dbReference>
<dbReference type="PROSITE" id="PS51186">
    <property type="entry name" value="GNAT"/>
    <property type="match status" value="1"/>
</dbReference>
<sequence length="132" mass="15576">MAKIILLKGTEPRLYQLVAPLVMNSEILKYNNNYPFKTSDSFVWFVAVKEELVQGFVPVEIRGKHFVINNYYVDEKLEKKLFPQLLKAVLKKLEDHSKTFQAVVMVRHAQYFADMGFEVIKSWRLYQKMEKA</sequence>
<dbReference type="InterPro" id="IPR000182">
    <property type="entry name" value="GNAT_dom"/>
</dbReference>
<evidence type="ECO:0000313" key="3">
    <source>
        <dbReference type="Proteomes" id="UP000784286"/>
    </source>
</evidence>
<evidence type="ECO:0000259" key="1">
    <source>
        <dbReference type="PROSITE" id="PS51186"/>
    </source>
</evidence>
<dbReference type="InterPro" id="IPR016181">
    <property type="entry name" value="Acyl_CoA_acyltransferase"/>
</dbReference>
<name>A0A948X1X5_9BACT</name>
<dbReference type="EMBL" id="JAHLFJ010000041">
    <property type="protein sequence ID" value="MBU3855735.1"/>
    <property type="molecule type" value="Genomic_DNA"/>
</dbReference>